<dbReference type="RefSeq" id="XP_005846955.1">
    <property type="nucleotide sequence ID" value="XM_005846893.1"/>
</dbReference>
<sequence length="278" mass="30037">MSSAGAAGGGAGAPAGATSFLTLTYADNEQFHWDLNSNSDASLLNFTSLELYYEEGETSFSSLLTLATDFLEPFGTFNFTDVNDALTALGLEPISGNLNETDELWAVLTSPSGALAGRFTDIAVEDELQPTDDVFFLADLQGNDSVDPFTFNVTQDITWPPSLPRNASTQFTLSVVDTEDGNFLYNIFLTDNLNTSESVSLVFVKDDAIETAITLNDFIWEDASYGGSQGIFSKQALLDSLESQGQLDATELFPLIILSSNETTTYGISGHFDPVWKL</sequence>
<reference evidence="1 2" key="1">
    <citation type="journal article" date="2010" name="Plant Cell">
        <title>The Chlorella variabilis NC64A genome reveals adaptation to photosymbiosis, coevolution with viruses, and cryptic sex.</title>
        <authorList>
            <person name="Blanc G."/>
            <person name="Duncan G."/>
            <person name="Agarkova I."/>
            <person name="Borodovsky M."/>
            <person name="Gurnon J."/>
            <person name="Kuo A."/>
            <person name="Lindquist E."/>
            <person name="Lucas S."/>
            <person name="Pangilinan J."/>
            <person name="Polle J."/>
            <person name="Salamov A."/>
            <person name="Terry A."/>
            <person name="Yamada T."/>
            <person name="Dunigan D.D."/>
            <person name="Grigoriev I.V."/>
            <person name="Claverie J.M."/>
            <person name="Van Etten J.L."/>
        </authorList>
    </citation>
    <scope>NUCLEOTIDE SEQUENCE [LARGE SCALE GENOMIC DNA]</scope>
    <source>
        <strain evidence="1 2">NC64A</strain>
    </source>
</reference>
<dbReference type="InParanoid" id="E1ZH33"/>
<organism evidence="2">
    <name type="scientific">Chlorella variabilis</name>
    <name type="common">Green alga</name>
    <dbReference type="NCBI Taxonomy" id="554065"/>
    <lineage>
        <taxon>Eukaryota</taxon>
        <taxon>Viridiplantae</taxon>
        <taxon>Chlorophyta</taxon>
        <taxon>core chlorophytes</taxon>
        <taxon>Trebouxiophyceae</taxon>
        <taxon>Chlorellales</taxon>
        <taxon>Chlorellaceae</taxon>
        <taxon>Chlorella clade</taxon>
        <taxon>Chlorella</taxon>
    </lineage>
</organism>
<dbReference type="AlphaFoldDB" id="E1ZH33"/>
<evidence type="ECO:0000313" key="2">
    <source>
        <dbReference type="Proteomes" id="UP000008141"/>
    </source>
</evidence>
<dbReference type="GeneID" id="17354436"/>
<protein>
    <submittedName>
        <fullName evidence="1">Uncharacterized protein</fullName>
    </submittedName>
</protein>
<keyword evidence="2" id="KW-1185">Reference proteome</keyword>
<dbReference type="EMBL" id="GL433846">
    <property type="protein sequence ID" value="EFN54853.1"/>
    <property type="molecule type" value="Genomic_DNA"/>
</dbReference>
<accession>E1ZH33</accession>
<proteinExistence type="predicted"/>
<dbReference type="Proteomes" id="UP000008141">
    <property type="component" value="Unassembled WGS sequence"/>
</dbReference>
<evidence type="ECO:0000313" key="1">
    <source>
        <dbReference type="EMBL" id="EFN54853.1"/>
    </source>
</evidence>
<dbReference type="KEGG" id="cvr:CHLNCDRAFT_134908"/>
<name>E1ZH33_CHLVA</name>
<gene>
    <name evidence="1" type="ORF">CHLNCDRAFT_134908</name>
</gene>